<evidence type="ECO:0000313" key="1">
    <source>
        <dbReference type="EMBL" id="CAG8734037.1"/>
    </source>
</evidence>
<gene>
    <name evidence="1" type="ORF">ACOLOM_LOCUS11806</name>
</gene>
<comment type="caution">
    <text evidence="1">The sequence shown here is derived from an EMBL/GenBank/DDBJ whole genome shotgun (WGS) entry which is preliminary data.</text>
</comment>
<sequence length="157" mass="17889">MDGACPPRQTSFAHAVRGLQSTLWILNPLHPATTPPILQRDHPCHKFANLHPRALAQRQEIRVSLECASRHPNRTASIPTANKNRPFTSTRPVYLSYCHNKQPATNSPSLSPPLVVAERAITERIHRQSIYEDISTPPSSKHFYLKRHLHPPLYRLF</sequence>
<organism evidence="1 2">
    <name type="scientific">Acaulospora colombiana</name>
    <dbReference type="NCBI Taxonomy" id="27376"/>
    <lineage>
        <taxon>Eukaryota</taxon>
        <taxon>Fungi</taxon>
        <taxon>Fungi incertae sedis</taxon>
        <taxon>Mucoromycota</taxon>
        <taxon>Glomeromycotina</taxon>
        <taxon>Glomeromycetes</taxon>
        <taxon>Diversisporales</taxon>
        <taxon>Acaulosporaceae</taxon>
        <taxon>Acaulospora</taxon>
    </lineage>
</organism>
<evidence type="ECO:0000313" key="2">
    <source>
        <dbReference type="Proteomes" id="UP000789525"/>
    </source>
</evidence>
<proteinExistence type="predicted"/>
<keyword evidence="2" id="KW-1185">Reference proteome</keyword>
<dbReference type="EMBL" id="CAJVPT010044288">
    <property type="protein sequence ID" value="CAG8734037.1"/>
    <property type="molecule type" value="Genomic_DNA"/>
</dbReference>
<protein>
    <submittedName>
        <fullName evidence="1">11557_t:CDS:1</fullName>
    </submittedName>
</protein>
<dbReference type="Proteomes" id="UP000789525">
    <property type="component" value="Unassembled WGS sequence"/>
</dbReference>
<accession>A0ACA9Q5J6</accession>
<name>A0ACA9Q5J6_9GLOM</name>
<reference evidence="1" key="1">
    <citation type="submission" date="2021-06" db="EMBL/GenBank/DDBJ databases">
        <authorList>
            <person name="Kallberg Y."/>
            <person name="Tangrot J."/>
            <person name="Rosling A."/>
        </authorList>
    </citation>
    <scope>NUCLEOTIDE SEQUENCE</scope>
    <source>
        <strain evidence="1">CL356</strain>
    </source>
</reference>